<dbReference type="KEGG" id="bfn:OI25_7092"/>
<organism evidence="3 6">
    <name type="scientific">Paraburkholderia fungorum</name>
    <dbReference type="NCBI Taxonomy" id="134537"/>
    <lineage>
        <taxon>Bacteria</taxon>
        <taxon>Pseudomonadati</taxon>
        <taxon>Pseudomonadota</taxon>
        <taxon>Betaproteobacteria</taxon>
        <taxon>Burkholderiales</taxon>
        <taxon>Burkholderiaceae</taxon>
        <taxon>Paraburkholderia</taxon>
    </lineage>
</organism>
<evidence type="ECO:0000313" key="5">
    <source>
        <dbReference type="Proteomes" id="UP000518681"/>
    </source>
</evidence>
<dbReference type="Proteomes" id="UP000518681">
    <property type="component" value="Unassembled WGS sequence"/>
</dbReference>
<dbReference type="EMBL" id="JACIIK010000016">
    <property type="protein sequence ID" value="MBB6206293.1"/>
    <property type="molecule type" value="Genomic_DNA"/>
</dbReference>
<accession>A0AAP5QBS8</accession>
<evidence type="ECO:0000313" key="2">
    <source>
        <dbReference type="EMBL" id="MBB6206293.1"/>
    </source>
</evidence>
<evidence type="ECO:0000313" key="6">
    <source>
        <dbReference type="Proteomes" id="UP001246473"/>
    </source>
</evidence>
<evidence type="ECO:0000313" key="4">
    <source>
        <dbReference type="Proteomes" id="UP000032614"/>
    </source>
</evidence>
<reference evidence="3" key="3">
    <citation type="submission" date="2022-08" db="EMBL/GenBank/DDBJ databases">
        <authorList>
            <person name="Kim S.-J."/>
        </authorList>
    </citation>
    <scope>NUCLEOTIDE SEQUENCE</scope>
    <source>
        <strain evidence="3">KJ</strain>
    </source>
</reference>
<sequence>MGDETASRTRHAAAVVRAIDILRSVPMPAARLIDDISRRLAPRAVSALQAQRTRASPLALIFSGFQTFPTKTRLSKFSPPFKSPRLRS</sequence>
<gene>
    <name evidence="2" type="ORF">GGD69_007191</name>
    <name evidence="1" type="ORF">OI25_7092</name>
    <name evidence="3" type="ORF">ParKJ_25440</name>
</gene>
<evidence type="ECO:0000313" key="1">
    <source>
        <dbReference type="EMBL" id="AJZ62864.1"/>
    </source>
</evidence>
<protein>
    <submittedName>
        <fullName evidence="3">Uncharacterized protein</fullName>
    </submittedName>
</protein>
<evidence type="ECO:0000313" key="3">
    <source>
        <dbReference type="EMBL" id="MDT8840775.1"/>
    </source>
</evidence>
<proteinExistence type="predicted"/>
<dbReference type="RefSeq" id="WP_046572970.1">
    <property type="nucleotide sequence ID" value="NZ_CP099625.1"/>
</dbReference>
<reference evidence="2 5" key="2">
    <citation type="submission" date="2020-08" db="EMBL/GenBank/DDBJ databases">
        <title>Genomic Encyclopedia of Type Strains, Phase IV (KMG-V): Genome sequencing to study the core and pangenomes of soil and plant-associated prokaryotes.</title>
        <authorList>
            <person name="Whitman W."/>
        </authorList>
    </citation>
    <scope>NUCLEOTIDE SEQUENCE [LARGE SCALE GENOMIC DNA]</scope>
    <source>
        <strain evidence="2 5">SEMIA 4013</strain>
    </source>
</reference>
<dbReference type="EMBL" id="CP010027">
    <property type="protein sequence ID" value="AJZ62864.1"/>
    <property type="molecule type" value="Genomic_DNA"/>
</dbReference>
<dbReference type="AlphaFoldDB" id="A0AAP5QBS8"/>
<name>A0AAP5QBS8_9BURK</name>
<reference evidence="1 4" key="1">
    <citation type="journal article" date="2015" name="Genome Announc.">
        <title>Complete genome sequences for 59 burkholderia isolates, both pathogenic and near neighbor.</title>
        <authorList>
            <person name="Johnson S.L."/>
            <person name="Bishop-Lilly K.A."/>
            <person name="Ladner J.T."/>
            <person name="Daligault H.E."/>
            <person name="Davenport K.W."/>
            <person name="Jaissle J."/>
            <person name="Frey K.G."/>
            <person name="Koroleva G.I."/>
            <person name="Bruce D.C."/>
            <person name="Coyne S.R."/>
            <person name="Broomall S.M."/>
            <person name="Li P.E."/>
            <person name="Teshima H."/>
            <person name="Gibbons H.S."/>
            <person name="Palacios G.F."/>
            <person name="Rosenzweig C.N."/>
            <person name="Redden C.L."/>
            <person name="Xu Y."/>
            <person name="Minogue T.D."/>
            <person name="Chain P.S."/>
        </authorList>
    </citation>
    <scope>NUCLEOTIDE SEQUENCE [LARGE SCALE GENOMIC DNA]</scope>
    <source>
        <strain evidence="1 4">ATCC BAA-463</strain>
    </source>
</reference>
<dbReference type="Proteomes" id="UP000032614">
    <property type="component" value="Chromosome 2"/>
</dbReference>
<dbReference type="EMBL" id="JANSLM010000010">
    <property type="protein sequence ID" value="MDT8840775.1"/>
    <property type="molecule type" value="Genomic_DNA"/>
</dbReference>
<dbReference type="Proteomes" id="UP001246473">
    <property type="component" value="Unassembled WGS sequence"/>
</dbReference>